<feature type="chain" id="PRO_5031412841" description="PorV/PorQ family protein" evidence="1">
    <location>
        <begin position="18"/>
        <end position="273"/>
    </location>
</feature>
<name>A0A7V3ZU39_UNCW3</name>
<comment type="caution">
    <text evidence="2">The sequence shown here is derived from an EMBL/GenBank/DDBJ whole genome shotgun (WGS) entry which is preliminary data.</text>
</comment>
<sequence>MWKLLKFKILSFNFLFAFTFLNNGVNLEETSLGGLNHNPAKYGDYQDFFLESNYSVYPLSATQFFIFLGRKSKFINYGIEILSFNYGNIENRDNLPADDFLGYYNPQDFIFSFLLSKKIKDGLKIGFSPKFYYASLFTYCDYTVGFDLGFDYRPIKFLTLNTSFTNLSLPLHYLRQNFYPPNNFNFGVKLSFIKFLNNYFEITRNLREKENYFKVGIELVYEAFLKIRSGYNFYNQTFNIGFSLAKGFLKFSYNYQIIKNLPPAHHFGLALEK</sequence>
<keyword evidence="1" id="KW-0732">Signal</keyword>
<dbReference type="EMBL" id="DTDR01000028">
    <property type="protein sequence ID" value="HGK63128.1"/>
    <property type="molecule type" value="Genomic_DNA"/>
</dbReference>
<feature type="signal peptide" evidence="1">
    <location>
        <begin position="1"/>
        <end position="17"/>
    </location>
</feature>
<proteinExistence type="predicted"/>
<reference evidence="2" key="1">
    <citation type="journal article" date="2020" name="mSystems">
        <title>Genome- and Community-Level Interaction Insights into Carbon Utilization and Element Cycling Functions of Hydrothermarchaeota in Hydrothermal Sediment.</title>
        <authorList>
            <person name="Zhou Z."/>
            <person name="Liu Y."/>
            <person name="Xu W."/>
            <person name="Pan J."/>
            <person name="Luo Z.H."/>
            <person name="Li M."/>
        </authorList>
    </citation>
    <scope>NUCLEOTIDE SEQUENCE [LARGE SCALE GENOMIC DNA]</scope>
    <source>
        <strain evidence="2">SpSt-697</strain>
    </source>
</reference>
<accession>A0A7V3ZU39</accession>
<evidence type="ECO:0008006" key="3">
    <source>
        <dbReference type="Google" id="ProtNLM"/>
    </source>
</evidence>
<evidence type="ECO:0000256" key="1">
    <source>
        <dbReference type="SAM" id="SignalP"/>
    </source>
</evidence>
<organism evidence="2">
    <name type="scientific">candidate division WOR-3 bacterium</name>
    <dbReference type="NCBI Taxonomy" id="2052148"/>
    <lineage>
        <taxon>Bacteria</taxon>
        <taxon>Bacteria division WOR-3</taxon>
    </lineage>
</organism>
<gene>
    <name evidence="2" type="ORF">ENU74_00790</name>
</gene>
<evidence type="ECO:0000313" key="2">
    <source>
        <dbReference type="EMBL" id="HGK63128.1"/>
    </source>
</evidence>
<protein>
    <recommendedName>
        <fullName evidence="3">PorV/PorQ family protein</fullName>
    </recommendedName>
</protein>
<dbReference type="AlphaFoldDB" id="A0A7V3ZU39"/>